<keyword evidence="1" id="KW-1185">Reference proteome</keyword>
<dbReference type="AlphaFoldDB" id="A0A9J7KKD3"/>
<dbReference type="RefSeq" id="XP_035663223.1">
    <property type="nucleotide sequence ID" value="XM_035807330.1"/>
</dbReference>
<protein>
    <submittedName>
        <fullName evidence="2">Uncharacterized protein LOC118406926</fullName>
    </submittedName>
</protein>
<sequence length="127" mass="14258">MLWYIFLDSDSHFNSRIRHMKKYATDDGQTAISLSCREFNSTTGRPIVLKLGEAPVLPRQIDETSLVTNTHNRGDGLTADEEDLAVSMVERLVEGLPDYKLNLIPLSATRAKTGRVRKRLSNGAEVR</sequence>
<evidence type="ECO:0000313" key="1">
    <source>
        <dbReference type="Proteomes" id="UP000001554"/>
    </source>
</evidence>
<organism evidence="1 2">
    <name type="scientific">Branchiostoma floridae</name>
    <name type="common">Florida lancelet</name>
    <name type="synonym">Amphioxus</name>
    <dbReference type="NCBI Taxonomy" id="7739"/>
    <lineage>
        <taxon>Eukaryota</taxon>
        <taxon>Metazoa</taxon>
        <taxon>Chordata</taxon>
        <taxon>Cephalochordata</taxon>
        <taxon>Leptocardii</taxon>
        <taxon>Amphioxiformes</taxon>
        <taxon>Branchiostomatidae</taxon>
        <taxon>Branchiostoma</taxon>
    </lineage>
</organism>
<gene>
    <name evidence="2" type="primary">LOC118406926</name>
</gene>
<dbReference type="Proteomes" id="UP000001554">
    <property type="component" value="Chromosome 19"/>
</dbReference>
<dbReference type="OrthoDB" id="10358777at2759"/>
<accession>A0A9J7KKD3</accession>
<evidence type="ECO:0000313" key="2">
    <source>
        <dbReference type="RefSeq" id="XP_035663223.1"/>
    </source>
</evidence>
<reference evidence="1" key="1">
    <citation type="journal article" date="2020" name="Nat. Ecol. Evol.">
        <title>Deeply conserved synteny resolves early events in vertebrate evolution.</title>
        <authorList>
            <person name="Simakov O."/>
            <person name="Marletaz F."/>
            <person name="Yue J.X."/>
            <person name="O'Connell B."/>
            <person name="Jenkins J."/>
            <person name="Brandt A."/>
            <person name="Calef R."/>
            <person name="Tung C.H."/>
            <person name="Huang T.K."/>
            <person name="Schmutz J."/>
            <person name="Satoh N."/>
            <person name="Yu J.K."/>
            <person name="Putnam N.H."/>
            <person name="Green R.E."/>
            <person name="Rokhsar D.S."/>
        </authorList>
    </citation>
    <scope>NUCLEOTIDE SEQUENCE [LARGE SCALE GENOMIC DNA]</scope>
    <source>
        <strain evidence="1">S238N-H82</strain>
    </source>
</reference>
<reference evidence="2" key="2">
    <citation type="submission" date="2025-08" db="UniProtKB">
        <authorList>
            <consortium name="RefSeq"/>
        </authorList>
    </citation>
    <scope>IDENTIFICATION</scope>
    <source>
        <strain evidence="2">S238N-H82</strain>
        <tissue evidence="2">Testes</tissue>
    </source>
</reference>
<name>A0A9J7KKD3_BRAFL</name>
<dbReference type="GeneID" id="118406926"/>
<proteinExistence type="predicted"/>
<dbReference type="KEGG" id="bfo:118406926"/>